<dbReference type="Pfam" id="PF03992">
    <property type="entry name" value="ABM"/>
    <property type="match status" value="1"/>
</dbReference>
<dbReference type="InterPro" id="IPR007138">
    <property type="entry name" value="ABM_dom"/>
</dbReference>
<dbReference type="OrthoDB" id="5241825at2"/>
<dbReference type="InterPro" id="IPR011008">
    <property type="entry name" value="Dimeric_a/b-barrel"/>
</dbReference>
<dbReference type="AlphaFoldDB" id="A0A4Q8AN94"/>
<protein>
    <submittedName>
        <fullName evidence="2">Quinol monooxygenase YgiN</fullName>
    </submittedName>
</protein>
<dbReference type="PANTHER" id="PTHR33336:SF15">
    <property type="entry name" value="ABM DOMAIN-CONTAINING PROTEIN"/>
    <property type="match status" value="1"/>
</dbReference>
<organism evidence="2 3">
    <name type="scientific">Microterricola gilva</name>
    <dbReference type="NCBI Taxonomy" id="393267"/>
    <lineage>
        <taxon>Bacteria</taxon>
        <taxon>Bacillati</taxon>
        <taxon>Actinomycetota</taxon>
        <taxon>Actinomycetes</taxon>
        <taxon>Micrococcales</taxon>
        <taxon>Microbacteriaceae</taxon>
        <taxon>Microterricola</taxon>
    </lineage>
</organism>
<dbReference type="RefSeq" id="WP_130506309.1">
    <property type="nucleotide sequence ID" value="NZ_SHLC01000001.1"/>
</dbReference>
<proteinExistence type="predicted"/>
<dbReference type="Proteomes" id="UP000291483">
    <property type="component" value="Unassembled WGS sequence"/>
</dbReference>
<evidence type="ECO:0000313" key="2">
    <source>
        <dbReference type="EMBL" id="RZU66057.1"/>
    </source>
</evidence>
<feature type="domain" description="ABM" evidence="1">
    <location>
        <begin position="5"/>
        <end position="92"/>
    </location>
</feature>
<evidence type="ECO:0000259" key="1">
    <source>
        <dbReference type="PROSITE" id="PS51725"/>
    </source>
</evidence>
<dbReference type="GO" id="GO:0004497">
    <property type="term" value="F:monooxygenase activity"/>
    <property type="evidence" value="ECO:0007669"/>
    <property type="project" value="UniProtKB-KW"/>
</dbReference>
<keyword evidence="3" id="KW-1185">Reference proteome</keyword>
<dbReference type="PANTHER" id="PTHR33336">
    <property type="entry name" value="QUINOL MONOOXYGENASE YGIN-RELATED"/>
    <property type="match status" value="1"/>
</dbReference>
<keyword evidence="2" id="KW-0503">Monooxygenase</keyword>
<dbReference type="PROSITE" id="PS51725">
    <property type="entry name" value="ABM"/>
    <property type="match status" value="1"/>
</dbReference>
<sequence length="105" mass="11083">MTEAIVVTAVFTPAEGQFDAVYAALLPAIAASHEEDGCEIYALHKAPDGTLVMIEKWESLEHHQAHDEAAAVATLIQALDGLLAVPVEVTRLVPLPAGNEIQGSL</sequence>
<keyword evidence="2" id="KW-0560">Oxidoreductase</keyword>
<gene>
    <name evidence="2" type="ORF">EV379_2403</name>
</gene>
<evidence type="ECO:0000313" key="3">
    <source>
        <dbReference type="Proteomes" id="UP000291483"/>
    </source>
</evidence>
<dbReference type="EMBL" id="SHLC01000001">
    <property type="protein sequence ID" value="RZU66057.1"/>
    <property type="molecule type" value="Genomic_DNA"/>
</dbReference>
<comment type="caution">
    <text evidence="2">The sequence shown here is derived from an EMBL/GenBank/DDBJ whole genome shotgun (WGS) entry which is preliminary data.</text>
</comment>
<dbReference type="Gene3D" id="3.30.70.100">
    <property type="match status" value="1"/>
</dbReference>
<dbReference type="SUPFAM" id="SSF54909">
    <property type="entry name" value="Dimeric alpha+beta barrel"/>
    <property type="match status" value="1"/>
</dbReference>
<name>A0A4Q8AN94_9MICO</name>
<accession>A0A4Q8AN94</accession>
<dbReference type="InterPro" id="IPR050744">
    <property type="entry name" value="AI-2_Isomerase_LsrG"/>
</dbReference>
<reference evidence="2 3" key="1">
    <citation type="submission" date="2019-02" db="EMBL/GenBank/DDBJ databases">
        <title>Sequencing the genomes of 1000 actinobacteria strains.</title>
        <authorList>
            <person name="Klenk H.-P."/>
        </authorList>
    </citation>
    <scope>NUCLEOTIDE SEQUENCE [LARGE SCALE GENOMIC DNA]</scope>
    <source>
        <strain evidence="2 3">DSM 18319</strain>
    </source>
</reference>